<evidence type="ECO:0000313" key="3">
    <source>
        <dbReference type="Proteomes" id="UP000198728"/>
    </source>
</evidence>
<organism evidence="2 3">
    <name type="scientific">Tropicimonas isoalkanivorans</name>
    <dbReference type="NCBI Taxonomy" id="441112"/>
    <lineage>
        <taxon>Bacteria</taxon>
        <taxon>Pseudomonadati</taxon>
        <taxon>Pseudomonadota</taxon>
        <taxon>Alphaproteobacteria</taxon>
        <taxon>Rhodobacterales</taxon>
        <taxon>Roseobacteraceae</taxon>
        <taxon>Tropicimonas</taxon>
    </lineage>
</organism>
<accession>A0A1I1PIF2</accession>
<dbReference type="EMBL" id="FOLG01000015">
    <property type="protein sequence ID" value="SFD09624.1"/>
    <property type="molecule type" value="Genomic_DNA"/>
</dbReference>
<dbReference type="InterPro" id="IPR036388">
    <property type="entry name" value="WH-like_DNA-bd_sf"/>
</dbReference>
<sequence>MKTPGPDSQALEPVTKVSDATMREFFGYRMKRAFNVVQADLARTLKPFELRMLTCTALVLIVENPGLRQAQLADAMDMERPNLVVLVDELERRGLIRRDRMPNDRRAYALVATAEGRELCARAVAAVKAHEAALLRGVSPDLRAAAEDALNKIERRRPPG</sequence>
<dbReference type="PANTHER" id="PTHR33164">
    <property type="entry name" value="TRANSCRIPTIONAL REGULATOR, MARR FAMILY"/>
    <property type="match status" value="1"/>
</dbReference>
<dbReference type="GO" id="GO:0003700">
    <property type="term" value="F:DNA-binding transcription factor activity"/>
    <property type="evidence" value="ECO:0007669"/>
    <property type="project" value="InterPro"/>
</dbReference>
<dbReference type="OrthoDB" id="8077146at2"/>
<dbReference type="Proteomes" id="UP000198728">
    <property type="component" value="Unassembled WGS sequence"/>
</dbReference>
<dbReference type="InterPro" id="IPR000835">
    <property type="entry name" value="HTH_MarR-typ"/>
</dbReference>
<dbReference type="RefSeq" id="WP_093362392.1">
    <property type="nucleotide sequence ID" value="NZ_FOLG01000015.1"/>
</dbReference>
<feature type="domain" description="HTH marR-type" evidence="1">
    <location>
        <begin position="23"/>
        <end position="155"/>
    </location>
</feature>
<proteinExistence type="predicted"/>
<dbReference type="Pfam" id="PF01047">
    <property type="entry name" value="MarR"/>
    <property type="match status" value="1"/>
</dbReference>
<reference evidence="2 3" key="1">
    <citation type="submission" date="2016-10" db="EMBL/GenBank/DDBJ databases">
        <authorList>
            <person name="de Groot N.N."/>
        </authorList>
    </citation>
    <scope>NUCLEOTIDE SEQUENCE [LARGE SCALE GENOMIC DNA]</scope>
    <source>
        <strain evidence="2 3">DSM 19548</strain>
    </source>
</reference>
<dbReference type="GO" id="GO:0003677">
    <property type="term" value="F:DNA binding"/>
    <property type="evidence" value="ECO:0007669"/>
    <property type="project" value="UniProtKB-KW"/>
</dbReference>
<keyword evidence="2" id="KW-0238">DNA-binding</keyword>
<dbReference type="SMART" id="SM00347">
    <property type="entry name" value="HTH_MARR"/>
    <property type="match status" value="1"/>
</dbReference>
<dbReference type="PANTHER" id="PTHR33164:SF43">
    <property type="entry name" value="HTH-TYPE TRANSCRIPTIONAL REPRESSOR YETL"/>
    <property type="match status" value="1"/>
</dbReference>
<dbReference type="SUPFAM" id="SSF46785">
    <property type="entry name" value="Winged helix' DNA-binding domain"/>
    <property type="match status" value="1"/>
</dbReference>
<keyword evidence="3" id="KW-1185">Reference proteome</keyword>
<dbReference type="InterPro" id="IPR039422">
    <property type="entry name" value="MarR/SlyA-like"/>
</dbReference>
<protein>
    <submittedName>
        <fullName evidence="2">DNA-binding transcriptional regulator, MarR family</fullName>
    </submittedName>
</protein>
<dbReference type="AlphaFoldDB" id="A0A1I1PIF2"/>
<dbReference type="PRINTS" id="PR00598">
    <property type="entry name" value="HTHMARR"/>
</dbReference>
<evidence type="ECO:0000259" key="1">
    <source>
        <dbReference type="PROSITE" id="PS50995"/>
    </source>
</evidence>
<name>A0A1I1PIF2_9RHOB</name>
<dbReference type="PROSITE" id="PS50995">
    <property type="entry name" value="HTH_MARR_2"/>
    <property type="match status" value="1"/>
</dbReference>
<dbReference type="GO" id="GO:0006950">
    <property type="term" value="P:response to stress"/>
    <property type="evidence" value="ECO:0007669"/>
    <property type="project" value="TreeGrafter"/>
</dbReference>
<dbReference type="InterPro" id="IPR036390">
    <property type="entry name" value="WH_DNA-bd_sf"/>
</dbReference>
<gene>
    <name evidence="2" type="ORF">SAMN04488094_11542</name>
</gene>
<evidence type="ECO:0000313" key="2">
    <source>
        <dbReference type="EMBL" id="SFD09624.1"/>
    </source>
</evidence>
<dbReference type="STRING" id="441112.SAMN04488094_11542"/>
<dbReference type="Gene3D" id="1.10.10.10">
    <property type="entry name" value="Winged helix-like DNA-binding domain superfamily/Winged helix DNA-binding domain"/>
    <property type="match status" value="1"/>
</dbReference>